<organism evidence="6 7">
    <name type="scientific">Ambispora leptoticha</name>
    <dbReference type="NCBI Taxonomy" id="144679"/>
    <lineage>
        <taxon>Eukaryota</taxon>
        <taxon>Fungi</taxon>
        <taxon>Fungi incertae sedis</taxon>
        <taxon>Mucoromycota</taxon>
        <taxon>Glomeromycotina</taxon>
        <taxon>Glomeromycetes</taxon>
        <taxon>Archaeosporales</taxon>
        <taxon>Ambisporaceae</taxon>
        <taxon>Ambispora</taxon>
    </lineage>
</organism>
<dbReference type="GO" id="GO:0010436">
    <property type="term" value="F:carotenoid dioxygenase activity"/>
    <property type="evidence" value="ECO:0007669"/>
    <property type="project" value="TreeGrafter"/>
</dbReference>
<accession>A0A9N9DH15</accession>
<keyword evidence="3" id="KW-0560">Oxidoreductase</keyword>
<evidence type="ECO:0000313" key="6">
    <source>
        <dbReference type="EMBL" id="CAG8635266.1"/>
    </source>
</evidence>
<evidence type="ECO:0000256" key="4">
    <source>
        <dbReference type="ARBA" id="ARBA00023004"/>
    </source>
</evidence>
<comment type="similarity">
    <text evidence="1">Belongs to the carotenoid oxygenase family.</text>
</comment>
<dbReference type="PANTHER" id="PTHR10543">
    <property type="entry name" value="BETA-CAROTENE DIOXYGENASE"/>
    <property type="match status" value="1"/>
</dbReference>
<keyword evidence="4 5" id="KW-0408">Iron</keyword>
<evidence type="ECO:0000256" key="5">
    <source>
        <dbReference type="PIRSR" id="PIRSR604294-1"/>
    </source>
</evidence>
<keyword evidence="2 5" id="KW-0479">Metal-binding</keyword>
<evidence type="ECO:0000256" key="3">
    <source>
        <dbReference type="ARBA" id="ARBA00023002"/>
    </source>
</evidence>
<dbReference type="EMBL" id="CAJVPS010007485">
    <property type="protein sequence ID" value="CAG8635266.1"/>
    <property type="molecule type" value="Genomic_DNA"/>
</dbReference>
<evidence type="ECO:0000256" key="1">
    <source>
        <dbReference type="ARBA" id="ARBA00006787"/>
    </source>
</evidence>
<evidence type="ECO:0000256" key="2">
    <source>
        <dbReference type="ARBA" id="ARBA00022723"/>
    </source>
</evidence>
<dbReference type="InterPro" id="IPR004294">
    <property type="entry name" value="Carotenoid_Oase"/>
</dbReference>
<feature type="binding site" evidence="5">
    <location>
        <position position="269"/>
    </location>
    <ligand>
        <name>Fe cation</name>
        <dbReference type="ChEBI" id="CHEBI:24875"/>
        <note>catalytic</note>
    </ligand>
</feature>
<dbReference type="Proteomes" id="UP000789508">
    <property type="component" value="Unassembled WGS sequence"/>
</dbReference>
<comment type="caution">
    <text evidence="6">The sequence shown here is derived from an EMBL/GenBank/DDBJ whole genome shotgun (WGS) entry which is preliminary data.</text>
</comment>
<dbReference type="GO" id="GO:0046872">
    <property type="term" value="F:metal ion binding"/>
    <property type="evidence" value="ECO:0007669"/>
    <property type="project" value="UniProtKB-KW"/>
</dbReference>
<name>A0A9N9DH15_9GLOM</name>
<dbReference type="AlphaFoldDB" id="A0A9N9DH15"/>
<reference evidence="6" key="1">
    <citation type="submission" date="2021-06" db="EMBL/GenBank/DDBJ databases">
        <authorList>
            <person name="Kallberg Y."/>
            <person name="Tangrot J."/>
            <person name="Rosling A."/>
        </authorList>
    </citation>
    <scope>NUCLEOTIDE SEQUENCE</scope>
    <source>
        <strain evidence="6">FL130A</strain>
    </source>
</reference>
<keyword evidence="7" id="KW-1185">Reference proteome</keyword>
<dbReference type="PANTHER" id="PTHR10543:SF24">
    <property type="entry name" value="CAROTENOID ISOMEROOXYGENASE"/>
    <property type="match status" value="1"/>
</dbReference>
<feature type="binding site" evidence="5">
    <location>
        <position position="219"/>
    </location>
    <ligand>
        <name>Fe cation</name>
        <dbReference type="ChEBI" id="CHEBI:24875"/>
        <note>catalytic</note>
    </ligand>
</feature>
<feature type="binding site" evidence="5">
    <location>
        <position position="562"/>
    </location>
    <ligand>
        <name>Fe cation</name>
        <dbReference type="ChEBI" id="CHEBI:24875"/>
        <note>catalytic</note>
    </ligand>
</feature>
<gene>
    <name evidence="6" type="ORF">ALEPTO_LOCUS9518</name>
</gene>
<sequence length="571" mass="65153">MSDIIAVELQDFTEKPRLSDENEQNYAGQDFRIRSSLLYHKGFLNAKETPQAVELSVSGELPSWLNGELFTVGPGTYDIKYNKMIEVGNGAYESGTVTFTMGHWFDGSRHTSKKYESKIRDRHGIVTTHPFSLFKTHVNQTPLAKLIMKKRTKKPELEPCSAYINANFPLTKAGEKPKLYCQNHASQVVELDAHDLTPTRVYSWDELNPLFKGDHAAPHSHYDSTTGELINFNMEYHPLGTKYNFFSLSETHPSGDLITSIIAKASYVHSFAVTPRFIILAIFPLYGRNAGLNFKWSDNILDSFVFRPEEPTLFYVISRTKKKHVVTYKSDACFAFHHINAFEDDEDNVYMDIACYDNDEICHTLNLNQLREGYIQELPLTEIRRFVLQSIELESVKFEAQPQASQVEILQNTVSNLFSKRTPETQSSYYPYPIASHVRCSDSTLELPSINPHYQRLRYRYVYGIGLSEKAAGQRGQIWDSLVKCDLDTKEAVGMWTQEDCYPSEAVFVPVPESTEEDEGILLSIVLEGKENKSYLLILDAKTMHEIAKAYLPEVIPLSFGHGAFKELHRD</sequence>
<comment type="cofactor">
    <cofactor evidence="5">
        <name>Fe(2+)</name>
        <dbReference type="ChEBI" id="CHEBI:29033"/>
    </cofactor>
    <text evidence="5">Binds 1 Fe(2+) ion per subunit.</text>
</comment>
<proteinExistence type="inferred from homology"/>
<dbReference type="OrthoDB" id="407010at2759"/>
<feature type="binding site" evidence="5">
    <location>
        <position position="337"/>
    </location>
    <ligand>
        <name>Fe cation</name>
        <dbReference type="ChEBI" id="CHEBI:24875"/>
        <note>catalytic</note>
    </ligand>
</feature>
<dbReference type="GO" id="GO:0016121">
    <property type="term" value="P:carotene catabolic process"/>
    <property type="evidence" value="ECO:0007669"/>
    <property type="project" value="TreeGrafter"/>
</dbReference>
<protein>
    <submittedName>
        <fullName evidence="6">6434_t:CDS:1</fullName>
    </submittedName>
</protein>
<evidence type="ECO:0000313" key="7">
    <source>
        <dbReference type="Proteomes" id="UP000789508"/>
    </source>
</evidence>
<dbReference type="Pfam" id="PF03055">
    <property type="entry name" value="RPE65"/>
    <property type="match status" value="1"/>
</dbReference>